<reference evidence="1" key="1">
    <citation type="submission" date="2019-04" db="EMBL/GenBank/DDBJ databases">
        <title>Genome assembly of Zosterops borbonicus 15179.</title>
        <authorList>
            <person name="Leroy T."/>
            <person name="Anselmetti Y."/>
            <person name="Tilak M.-K."/>
            <person name="Nabholz B."/>
        </authorList>
    </citation>
    <scope>NUCLEOTIDE SEQUENCE</scope>
    <source>
        <strain evidence="1">HGM_15179</strain>
        <tissue evidence="1">Muscle</tissue>
    </source>
</reference>
<protein>
    <submittedName>
        <fullName evidence="1">Uncharacterized protein</fullName>
    </submittedName>
</protein>
<evidence type="ECO:0000313" key="1">
    <source>
        <dbReference type="EMBL" id="TRZ19235.1"/>
    </source>
</evidence>
<gene>
    <name evidence="1" type="ORF">HGM15179_007908</name>
</gene>
<proteinExistence type="predicted"/>
<sequence>MTKQCAQVAKKARGTLAWVRNNVASRTRTMIVPRYLAQVIFYSVNKVVAGGQLCLDREPIITMTLYPHAKKIEIIHSPSLLWEETETPDKCDLFGFVG</sequence>
<organism evidence="1 2">
    <name type="scientific">Zosterops borbonicus</name>
    <dbReference type="NCBI Taxonomy" id="364589"/>
    <lineage>
        <taxon>Eukaryota</taxon>
        <taxon>Metazoa</taxon>
        <taxon>Chordata</taxon>
        <taxon>Craniata</taxon>
        <taxon>Vertebrata</taxon>
        <taxon>Euteleostomi</taxon>
        <taxon>Archelosauria</taxon>
        <taxon>Archosauria</taxon>
        <taxon>Dinosauria</taxon>
        <taxon>Saurischia</taxon>
        <taxon>Theropoda</taxon>
        <taxon>Coelurosauria</taxon>
        <taxon>Aves</taxon>
        <taxon>Neognathae</taxon>
        <taxon>Neoaves</taxon>
        <taxon>Telluraves</taxon>
        <taxon>Australaves</taxon>
        <taxon>Passeriformes</taxon>
        <taxon>Sylvioidea</taxon>
        <taxon>Zosteropidae</taxon>
        <taxon>Zosterops</taxon>
    </lineage>
</organism>
<dbReference type="AlphaFoldDB" id="A0A8K1LM27"/>
<accession>A0A8K1LM27</accession>
<comment type="caution">
    <text evidence="1">The sequence shown here is derived from an EMBL/GenBank/DDBJ whole genome shotgun (WGS) entry which is preliminary data.</text>
</comment>
<keyword evidence="2" id="KW-1185">Reference proteome</keyword>
<dbReference type="Proteomes" id="UP000796761">
    <property type="component" value="Unassembled WGS sequence"/>
</dbReference>
<dbReference type="EMBL" id="SWJQ01000193">
    <property type="protein sequence ID" value="TRZ19235.1"/>
    <property type="molecule type" value="Genomic_DNA"/>
</dbReference>
<evidence type="ECO:0000313" key="2">
    <source>
        <dbReference type="Proteomes" id="UP000796761"/>
    </source>
</evidence>
<name>A0A8K1LM27_9PASS</name>